<accession>A0A6M3J3E6</accession>
<dbReference type="InterPro" id="IPR012106">
    <property type="entry name" value="Phage_Mu_Gp1"/>
</dbReference>
<dbReference type="GO" id="GO:0006508">
    <property type="term" value="P:proteolysis"/>
    <property type="evidence" value="ECO:0007669"/>
    <property type="project" value="UniProtKB-KW"/>
</dbReference>
<proteinExistence type="predicted"/>
<dbReference type="AlphaFoldDB" id="A0A6M3J3E6"/>
<evidence type="ECO:0000313" key="1">
    <source>
        <dbReference type="EMBL" id="QJA63452.1"/>
    </source>
</evidence>
<dbReference type="GO" id="GO:0008233">
    <property type="term" value="F:peptidase activity"/>
    <property type="evidence" value="ECO:0007669"/>
    <property type="project" value="UniProtKB-KW"/>
</dbReference>
<dbReference type="EMBL" id="MT141497">
    <property type="protein sequence ID" value="QJA63452.1"/>
    <property type="molecule type" value="Genomic_DNA"/>
</dbReference>
<keyword evidence="1" id="KW-0378">Hydrolase</keyword>
<protein>
    <submittedName>
        <fullName evidence="1">Putative protease (I) and scaffold (Z) protein</fullName>
    </submittedName>
</protein>
<keyword evidence="1" id="KW-0645">Protease</keyword>
<name>A0A6M3J3E6_9ZZZZ</name>
<gene>
    <name evidence="1" type="ORF">MM415B00627_0034</name>
</gene>
<dbReference type="Pfam" id="PF10123">
    <property type="entry name" value="Mu-like_Pro"/>
    <property type="match status" value="1"/>
</dbReference>
<reference evidence="1" key="1">
    <citation type="submission" date="2020-03" db="EMBL/GenBank/DDBJ databases">
        <title>The deep terrestrial virosphere.</title>
        <authorList>
            <person name="Holmfeldt K."/>
            <person name="Nilsson E."/>
            <person name="Simone D."/>
            <person name="Lopez-Fernandez M."/>
            <person name="Wu X."/>
            <person name="de Brujin I."/>
            <person name="Lundin D."/>
            <person name="Andersson A."/>
            <person name="Bertilsson S."/>
            <person name="Dopson M."/>
        </authorList>
    </citation>
    <scope>NUCLEOTIDE SEQUENCE</scope>
    <source>
        <strain evidence="1">MM415B00627</strain>
    </source>
</reference>
<sequence length="419" mass="46481">MPATAERNSFRMMVPLRLAEGDLPADAEKPTAWIQVAREGEWIHDHYGTFSLTADDLANMVMRFTSGPRDVMVDYNHASFSYDPEHAKAAGWVKELEIRGTELWALVEWTPKAAQMIRDGEYRFISPELDYEVTSKESGEVLGTMLLAVGLVNRPFIEGMAPVELREGAAAELFVLSETVCRPKLSVPPTSGDLPAKQGAFKMNDDRIRELLKLAVDVAITDEHRTQAVVALETENTQLREAAAAAVAASEGQVLVPEAEHAELLQLREQTKGAVVLTADEARQLKEDAKAGREAKTTLELKEREELVDKAIRDRKVYPAERTDLLALAEGPGLAKVRKLIEARPVMEHLLNQEAGSGDGGIGLADREKVAKWIEDKAVTYRTDPHKLSEHQALQRAQTDARREFGEETYNAYKFGRAA</sequence>
<organism evidence="1">
    <name type="scientific">viral metagenome</name>
    <dbReference type="NCBI Taxonomy" id="1070528"/>
    <lineage>
        <taxon>unclassified sequences</taxon>
        <taxon>metagenomes</taxon>
        <taxon>organismal metagenomes</taxon>
    </lineage>
</organism>